<evidence type="ECO:0000313" key="4">
    <source>
        <dbReference type="Proteomes" id="UP000232631"/>
    </source>
</evidence>
<dbReference type="Pfam" id="PF00753">
    <property type="entry name" value="Lactamase_B"/>
    <property type="match status" value="1"/>
</dbReference>
<accession>A0A2H4VTZ8</accession>
<gene>
    <name evidence="2" type="ORF">BK007_02365</name>
    <name evidence="3" type="ORF">BK009_11165</name>
</gene>
<dbReference type="PANTHER" id="PTHR42951">
    <property type="entry name" value="METALLO-BETA-LACTAMASE DOMAIN-CONTAINING"/>
    <property type="match status" value="1"/>
</dbReference>
<keyword evidence="3" id="KW-0378">Hydrolase</keyword>
<evidence type="ECO:0000259" key="1">
    <source>
        <dbReference type="SMART" id="SM00849"/>
    </source>
</evidence>
<dbReference type="SMART" id="SM00849">
    <property type="entry name" value="Lactamase_B"/>
    <property type="match status" value="1"/>
</dbReference>
<protein>
    <submittedName>
        <fullName evidence="3">Zn-dependent hydrolase</fullName>
    </submittedName>
</protein>
<dbReference type="InterPro" id="IPR036866">
    <property type="entry name" value="RibonucZ/Hydroxyglut_hydro"/>
</dbReference>
<dbReference type="KEGG" id="msub:BK009_11165"/>
<evidence type="ECO:0000313" key="5">
    <source>
        <dbReference type="Proteomes" id="UP000232806"/>
    </source>
</evidence>
<dbReference type="EMBL" id="CP017766">
    <property type="protein sequence ID" value="AUB56708.1"/>
    <property type="molecule type" value="Genomic_DNA"/>
</dbReference>
<evidence type="ECO:0000313" key="3">
    <source>
        <dbReference type="EMBL" id="AUB61540.1"/>
    </source>
</evidence>
<accession>A0A2H4VF31</accession>
<dbReference type="InterPro" id="IPR001279">
    <property type="entry name" value="Metallo-B-lactamas"/>
</dbReference>
<dbReference type="Proteomes" id="UP000232631">
    <property type="component" value="Chromosome"/>
</dbReference>
<dbReference type="Gene3D" id="3.60.15.10">
    <property type="entry name" value="Ribonuclease Z/Hydroxyacylglutathione hydrolase-like"/>
    <property type="match status" value="1"/>
</dbReference>
<dbReference type="AlphaFoldDB" id="A0A2H4VTZ8"/>
<dbReference type="InterPro" id="IPR050855">
    <property type="entry name" value="NDM-1-like"/>
</dbReference>
<dbReference type="Proteomes" id="UP000232806">
    <property type="component" value="Chromosome"/>
</dbReference>
<dbReference type="SUPFAM" id="SSF56281">
    <property type="entry name" value="Metallo-hydrolase/oxidoreductase"/>
    <property type="match status" value="1"/>
</dbReference>
<name>A0A2H4VTZ8_9EURY</name>
<reference evidence="4 5" key="1">
    <citation type="submission" date="2016-10" db="EMBL/GenBank/DDBJ databases">
        <title>Comparative genomics between deep and shallow subseafloor isolates.</title>
        <authorList>
            <person name="Ishii S."/>
            <person name="Miller J.R."/>
            <person name="Sutton G."/>
            <person name="Suzuki S."/>
            <person name="Methe B."/>
            <person name="Inagaki F."/>
            <person name="Imachi H."/>
        </authorList>
    </citation>
    <scope>NUCLEOTIDE SEQUENCE [LARGE SCALE GENOMIC DNA]</scope>
    <source>
        <strain evidence="3 4">A8p</strain>
        <strain evidence="2 5">MO-MB1</strain>
    </source>
</reference>
<organism evidence="3 4">
    <name type="scientific">Methanobacterium subterraneum</name>
    <dbReference type="NCBI Taxonomy" id="59277"/>
    <lineage>
        <taxon>Archaea</taxon>
        <taxon>Methanobacteriati</taxon>
        <taxon>Methanobacteriota</taxon>
        <taxon>Methanomada group</taxon>
        <taxon>Methanobacteria</taxon>
        <taxon>Methanobacteriales</taxon>
        <taxon>Methanobacteriaceae</taxon>
        <taxon>Methanobacterium</taxon>
    </lineage>
</organism>
<dbReference type="PANTHER" id="PTHR42951:SF17">
    <property type="entry name" value="METALLO-BETA-LACTAMASE DOMAIN-CONTAINING PROTEIN"/>
    <property type="match status" value="1"/>
</dbReference>
<evidence type="ECO:0000313" key="2">
    <source>
        <dbReference type="EMBL" id="AUB56708.1"/>
    </source>
</evidence>
<sequence>MVLDGDNSVLVDTGLKGSRNDLKAKLDELLGGGELSWLVLTHTHYDHVENAAWIKEHYNSQIILHRSEADYLKQGCSPLPTGTNPLAGMVEKIGRKITSLSDYELANPDILVDDKYQLTHHSYLMHTPGHTEGSISLIVDYEVALVGDAMFGVFWWSIFPPFADDVPLMKKSWGKLAKTGCKIYLPGHGTKNSQELLIKQCKKYRVF</sequence>
<proteinExistence type="predicted"/>
<dbReference type="EMBL" id="CP017768">
    <property type="protein sequence ID" value="AUB61540.1"/>
    <property type="molecule type" value="Genomic_DNA"/>
</dbReference>
<keyword evidence="4" id="KW-1185">Reference proteome</keyword>
<dbReference type="GO" id="GO:0016787">
    <property type="term" value="F:hydrolase activity"/>
    <property type="evidence" value="ECO:0007669"/>
    <property type="project" value="UniProtKB-KW"/>
</dbReference>
<feature type="domain" description="Metallo-beta-lactamase" evidence="1">
    <location>
        <begin position="1"/>
        <end position="188"/>
    </location>
</feature>